<dbReference type="HAMAP" id="MF_00735">
    <property type="entry name" value="Methyltr_PrmA"/>
    <property type="match status" value="1"/>
</dbReference>
<dbReference type="GO" id="GO:0016279">
    <property type="term" value="F:protein-lysine N-methyltransferase activity"/>
    <property type="evidence" value="ECO:0007669"/>
    <property type="project" value="RHEA"/>
</dbReference>
<gene>
    <name evidence="6" type="primary">prmA</name>
    <name evidence="7" type="ORF">FEF09_05615</name>
</gene>
<comment type="caution">
    <text evidence="7">The sequence shown here is derived from an EMBL/GenBank/DDBJ whole genome shotgun (WGS) entry which is preliminary data.</text>
</comment>
<dbReference type="InterPro" id="IPR004498">
    <property type="entry name" value="Ribosomal_PrmA_MeTrfase"/>
</dbReference>
<dbReference type="GO" id="GO:0005737">
    <property type="term" value="C:cytoplasm"/>
    <property type="evidence" value="ECO:0007669"/>
    <property type="project" value="UniProtKB-SubCell"/>
</dbReference>
<dbReference type="Gene3D" id="3.40.50.150">
    <property type="entry name" value="Vaccinia Virus protein VP39"/>
    <property type="match status" value="1"/>
</dbReference>
<dbReference type="Proteomes" id="UP000318815">
    <property type="component" value="Unassembled WGS sequence"/>
</dbReference>
<dbReference type="NCBIfam" id="NF001785">
    <property type="entry name" value="PRK00517.2-2"/>
    <property type="match status" value="1"/>
</dbReference>
<sequence length="285" mass="31957">MYHAVSFHIFVAMAHIAITLTCTDELKDILVAVLAEKGFEGFEEQQGNVLVAYIPEEDFNEADTNELTAGFGLTYTKERIEQTNWNAVWESNFQPVQVDDFCGIRAAFHAPFDPQPQHEIVITPKMSFGTGHHATTYSVIKLMQGIDFRGKQVFDFGTGTGILAILACKMGASVIDAIDIDEWSVENTKENIVSNNALPVKVWQADSLKNIRNSYNVVLANINRNILLEFMADMRRLLVRDGILLLSGILKEDETAILEAARQHALVLETQLEKDNWLAMKLLAR</sequence>
<keyword evidence="8" id="KW-1185">Reference proteome</keyword>
<dbReference type="PANTHER" id="PTHR43648:SF1">
    <property type="entry name" value="ELECTRON TRANSFER FLAVOPROTEIN BETA SUBUNIT LYSINE METHYLTRANSFERASE"/>
    <property type="match status" value="1"/>
</dbReference>
<evidence type="ECO:0000256" key="5">
    <source>
        <dbReference type="ARBA" id="ARBA00022691"/>
    </source>
</evidence>
<name>A0A5C6LW43_9BACT</name>
<dbReference type="CDD" id="cd02440">
    <property type="entry name" value="AdoMet_MTases"/>
    <property type="match status" value="1"/>
</dbReference>
<reference evidence="7 8" key="1">
    <citation type="submission" date="2019-08" db="EMBL/GenBank/DDBJ databases">
        <title>Whole genome sequencing of chitin degrading bacteria Chitinophaga pinensis YS16.</title>
        <authorList>
            <person name="Singh R.P."/>
            <person name="Manchanda G."/>
            <person name="Maurya I.K."/>
            <person name="Joshi N.K."/>
            <person name="Srivastava A.K."/>
        </authorList>
    </citation>
    <scope>NUCLEOTIDE SEQUENCE [LARGE SCALE GENOMIC DNA]</scope>
    <source>
        <strain evidence="7 8">YS-16</strain>
    </source>
</reference>
<comment type="similarity">
    <text evidence="1 6">Belongs to the methyltransferase superfamily. PrmA family.</text>
</comment>
<feature type="binding site" evidence="6">
    <location>
        <position position="179"/>
    </location>
    <ligand>
        <name>S-adenosyl-L-methionine</name>
        <dbReference type="ChEBI" id="CHEBI:59789"/>
    </ligand>
</feature>
<evidence type="ECO:0000256" key="3">
    <source>
        <dbReference type="ARBA" id="ARBA00022603"/>
    </source>
</evidence>
<keyword evidence="3 6" id="KW-0489">Methyltransferase</keyword>
<dbReference type="GO" id="GO:0005840">
    <property type="term" value="C:ribosome"/>
    <property type="evidence" value="ECO:0007669"/>
    <property type="project" value="UniProtKB-KW"/>
</dbReference>
<keyword evidence="5 6" id="KW-0949">S-adenosyl-L-methionine</keyword>
<comment type="subcellular location">
    <subcellularLocation>
        <location evidence="6">Cytoplasm</location>
    </subcellularLocation>
</comment>
<comment type="catalytic activity">
    <reaction evidence="6">
        <text>L-lysyl-[protein] + 3 S-adenosyl-L-methionine = N(6),N(6),N(6)-trimethyl-L-lysyl-[protein] + 3 S-adenosyl-L-homocysteine + 3 H(+)</text>
        <dbReference type="Rhea" id="RHEA:54192"/>
        <dbReference type="Rhea" id="RHEA-COMP:9752"/>
        <dbReference type="Rhea" id="RHEA-COMP:13826"/>
        <dbReference type="ChEBI" id="CHEBI:15378"/>
        <dbReference type="ChEBI" id="CHEBI:29969"/>
        <dbReference type="ChEBI" id="CHEBI:57856"/>
        <dbReference type="ChEBI" id="CHEBI:59789"/>
        <dbReference type="ChEBI" id="CHEBI:61961"/>
    </reaction>
</comment>
<protein>
    <recommendedName>
        <fullName evidence="6">Ribosomal protein L11 methyltransferase</fullName>
        <shortName evidence="6">L11 Mtase</shortName>
        <ecNumber evidence="6">2.1.1.-</ecNumber>
    </recommendedName>
</protein>
<accession>A0A5C6LW43</accession>
<dbReference type="Pfam" id="PF06325">
    <property type="entry name" value="PrmA"/>
    <property type="match status" value="1"/>
</dbReference>
<dbReference type="EC" id="2.1.1.-" evidence="6"/>
<dbReference type="AlphaFoldDB" id="A0A5C6LW43"/>
<dbReference type="SUPFAM" id="SSF53335">
    <property type="entry name" value="S-adenosyl-L-methionine-dependent methyltransferases"/>
    <property type="match status" value="1"/>
</dbReference>
<feature type="binding site" evidence="6">
    <location>
        <position position="136"/>
    </location>
    <ligand>
        <name>S-adenosyl-L-methionine</name>
        <dbReference type="ChEBI" id="CHEBI:59789"/>
    </ligand>
</feature>
<comment type="function">
    <text evidence="6">Methylates ribosomal protein L11.</text>
</comment>
<keyword evidence="7" id="KW-0689">Ribosomal protein</keyword>
<evidence type="ECO:0000256" key="6">
    <source>
        <dbReference type="HAMAP-Rule" id="MF_00735"/>
    </source>
</evidence>
<dbReference type="EMBL" id="VOHS01000004">
    <property type="protein sequence ID" value="TWW01473.1"/>
    <property type="molecule type" value="Genomic_DNA"/>
</dbReference>
<dbReference type="InterPro" id="IPR050078">
    <property type="entry name" value="Ribosomal_L11_MeTrfase_PrmA"/>
</dbReference>
<keyword evidence="4 6" id="KW-0808">Transferase</keyword>
<evidence type="ECO:0000256" key="1">
    <source>
        <dbReference type="ARBA" id="ARBA00009741"/>
    </source>
</evidence>
<organism evidence="7 8">
    <name type="scientific">Chitinophaga pinensis</name>
    <dbReference type="NCBI Taxonomy" id="79329"/>
    <lineage>
        <taxon>Bacteria</taxon>
        <taxon>Pseudomonadati</taxon>
        <taxon>Bacteroidota</taxon>
        <taxon>Chitinophagia</taxon>
        <taxon>Chitinophagales</taxon>
        <taxon>Chitinophagaceae</taxon>
        <taxon>Chitinophaga</taxon>
    </lineage>
</organism>
<dbReference type="GO" id="GO:0032259">
    <property type="term" value="P:methylation"/>
    <property type="evidence" value="ECO:0007669"/>
    <property type="project" value="UniProtKB-KW"/>
</dbReference>
<evidence type="ECO:0000313" key="7">
    <source>
        <dbReference type="EMBL" id="TWW01473.1"/>
    </source>
</evidence>
<feature type="binding site" evidence="6">
    <location>
        <position position="157"/>
    </location>
    <ligand>
        <name>S-adenosyl-L-methionine</name>
        <dbReference type="ChEBI" id="CHEBI:59789"/>
    </ligand>
</feature>
<keyword evidence="7" id="KW-0687">Ribonucleoprotein</keyword>
<evidence type="ECO:0000256" key="4">
    <source>
        <dbReference type="ARBA" id="ARBA00022679"/>
    </source>
</evidence>
<proteinExistence type="inferred from homology"/>
<dbReference type="PANTHER" id="PTHR43648">
    <property type="entry name" value="ELECTRON TRANSFER FLAVOPROTEIN BETA SUBUNIT LYSINE METHYLTRANSFERASE"/>
    <property type="match status" value="1"/>
</dbReference>
<dbReference type="OrthoDB" id="9785995at2"/>
<evidence type="ECO:0000313" key="8">
    <source>
        <dbReference type="Proteomes" id="UP000318815"/>
    </source>
</evidence>
<evidence type="ECO:0000256" key="2">
    <source>
        <dbReference type="ARBA" id="ARBA00022490"/>
    </source>
</evidence>
<keyword evidence="2 6" id="KW-0963">Cytoplasm</keyword>
<dbReference type="InterPro" id="IPR029063">
    <property type="entry name" value="SAM-dependent_MTases_sf"/>
</dbReference>
<feature type="binding site" evidence="6">
    <location>
        <position position="221"/>
    </location>
    <ligand>
        <name>S-adenosyl-L-methionine</name>
        <dbReference type="ChEBI" id="CHEBI:59789"/>
    </ligand>
</feature>